<dbReference type="RefSeq" id="WP_073473538.1">
    <property type="nucleotide sequence ID" value="NZ_FQZU01000004.1"/>
</dbReference>
<dbReference type="GO" id="GO:0055085">
    <property type="term" value="P:transmembrane transport"/>
    <property type="evidence" value="ECO:0007669"/>
    <property type="project" value="TreeGrafter"/>
</dbReference>
<keyword evidence="1" id="KW-0732">Signal</keyword>
<name>A0A1M6GCA3_9BACT</name>
<sequence length="218" mass="24399">MKKTLLIAVCAICFFSLSAGAYAEDGRAWKFGVGAEVSFLKTLNYDVDDVVDTEQTFDGAAMPGVNMTFFFNQYFSTELTLAYAKYEMELDVPGAKIEQGELEQVPLLLTFRAHMPSEGGFSPYIGAGLSYFFNDFDMSDFYSRNLAKGTSIDPDDGLGFHANLGVEIDVTDNLSFDIDGKYTWYEEEFLIRSPGRRDREEDVELNSFSIGAGMKVYF</sequence>
<dbReference type="Proteomes" id="UP000183994">
    <property type="component" value="Unassembled WGS sequence"/>
</dbReference>
<dbReference type="PANTHER" id="PTHR36920">
    <property type="match status" value="1"/>
</dbReference>
<dbReference type="InterPro" id="IPR011250">
    <property type="entry name" value="OMP/PagP_B-barrel"/>
</dbReference>
<evidence type="ECO:0000313" key="3">
    <source>
        <dbReference type="Proteomes" id="UP000183994"/>
    </source>
</evidence>
<reference evidence="3" key="1">
    <citation type="submission" date="2016-11" db="EMBL/GenBank/DDBJ databases">
        <authorList>
            <person name="Varghese N."/>
            <person name="Submissions S."/>
        </authorList>
    </citation>
    <scope>NUCLEOTIDE SEQUENCE [LARGE SCALE GENOMIC DNA]</scope>
    <source>
        <strain evidence="3">DSM 16219</strain>
    </source>
</reference>
<feature type="chain" id="PRO_5013042313" evidence="1">
    <location>
        <begin position="24"/>
        <end position="218"/>
    </location>
</feature>
<dbReference type="STRING" id="1121393.SAMN02745216_00968"/>
<evidence type="ECO:0000256" key="1">
    <source>
        <dbReference type="SAM" id="SignalP"/>
    </source>
</evidence>
<accession>A0A1M6GCA3</accession>
<gene>
    <name evidence="2" type="ORF">SAMN02745216_00968</name>
</gene>
<dbReference type="Pfam" id="PF03922">
    <property type="entry name" value="OmpW"/>
    <property type="match status" value="1"/>
</dbReference>
<evidence type="ECO:0000313" key="2">
    <source>
        <dbReference type="EMBL" id="SHJ07585.1"/>
    </source>
</evidence>
<dbReference type="InterPro" id="IPR005618">
    <property type="entry name" value="OMPW"/>
</dbReference>
<dbReference type="OrthoDB" id="5451288at2"/>
<dbReference type="AlphaFoldDB" id="A0A1M6GCA3"/>
<dbReference type="Gene3D" id="2.40.160.20">
    <property type="match status" value="1"/>
</dbReference>
<dbReference type="PANTHER" id="PTHR36920:SF1">
    <property type="entry name" value="OUTER MEMBRANE PROTEIN W"/>
    <property type="match status" value="1"/>
</dbReference>
<feature type="signal peptide" evidence="1">
    <location>
        <begin position="1"/>
        <end position="23"/>
    </location>
</feature>
<dbReference type="EMBL" id="FQZU01000004">
    <property type="protein sequence ID" value="SHJ07585.1"/>
    <property type="molecule type" value="Genomic_DNA"/>
</dbReference>
<dbReference type="SUPFAM" id="SSF56925">
    <property type="entry name" value="OMPA-like"/>
    <property type="match status" value="1"/>
</dbReference>
<organism evidence="2 3">
    <name type="scientific">Desulfatibacillum alkenivorans DSM 16219</name>
    <dbReference type="NCBI Taxonomy" id="1121393"/>
    <lineage>
        <taxon>Bacteria</taxon>
        <taxon>Pseudomonadati</taxon>
        <taxon>Thermodesulfobacteriota</taxon>
        <taxon>Desulfobacteria</taxon>
        <taxon>Desulfobacterales</taxon>
        <taxon>Desulfatibacillaceae</taxon>
        <taxon>Desulfatibacillum</taxon>
    </lineage>
</organism>
<protein>
    <submittedName>
        <fullName evidence="2">Outer membrane protein</fullName>
    </submittedName>
</protein>
<dbReference type="GO" id="GO:0019867">
    <property type="term" value="C:outer membrane"/>
    <property type="evidence" value="ECO:0007669"/>
    <property type="project" value="InterPro"/>
</dbReference>
<keyword evidence="3" id="KW-1185">Reference proteome</keyword>
<proteinExistence type="predicted"/>